<sequence>MAGLCEGGNEPPGSLKASNTIDVHTSERNKQQLKDGGTLHECITDDLIRQLIRSLPQAGNHAPVTIRASISFPSSCLLGSSLLKLRRALREKHPRKKILQHDNAWPHTDRVTVEKIRTFGWETLPQSPYSSDLAPSEYHLFSSVKEQLRGQRYETLEDIRKAVRQCLREDETNF</sequence>
<evidence type="ECO:0000313" key="1">
    <source>
        <dbReference type="EMBL" id="KAJ4451274.1"/>
    </source>
</evidence>
<dbReference type="InterPro" id="IPR036397">
    <property type="entry name" value="RNaseH_sf"/>
</dbReference>
<evidence type="ECO:0000313" key="2">
    <source>
        <dbReference type="Proteomes" id="UP001148838"/>
    </source>
</evidence>
<name>A0ABQ8TX42_PERAM</name>
<protein>
    <submittedName>
        <fullName evidence="1">Uncharacterized protein</fullName>
    </submittedName>
</protein>
<keyword evidence="2" id="KW-1185">Reference proteome</keyword>
<gene>
    <name evidence="1" type="ORF">ANN_02735</name>
</gene>
<dbReference type="InterPro" id="IPR052709">
    <property type="entry name" value="Transposase-MT_Hybrid"/>
</dbReference>
<proteinExistence type="predicted"/>
<accession>A0ABQ8TX42</accession>
<dbReference type="PANTHER" id="PTHR46060:SF1">
    <property type="entry name" value="MARINER MOS1 TRANSPOSASE-LIKE PROTEIN"/>
    <property type="match status" value="1"/>
</dbReference>
<dbReference type="EMBL" id="JAJSOF020000001">
    <property type="protein sequence ID" value="KAJ4451274.1"/>
    <property type="molecule type" value="Genomic_DNA"/>
</dbReference>
<organism evidence="1 2">
    <name type="scientific">Periplaneta americana</name>
    <name type="common">American cockroach</name>
    <name type="synonym">Blatta americana</name>
    <dbReference type="NCBI Taxonomy" id="6978"/>
    <lineage>
        <taxon>Eukaryota</taxon>
        <taxon>Metazoa</taxon>
        <taxon>Ecdysozoa</taxon>
        <taxon>Arthropoda</taxon>
        <taxon>Hexapoda</taxon>
        <taxon>Insecta</taxon>
        <taxon>Pterygota</taxon>
        <taxon>Neoptera</taxon>
        <taxon>Polyneoptera</taxon>
        <taxon>Dictyoptera</taxon>
        <taxon>Blattodea</taxon>
        <taxon>Blattoidea</taxon>
        <taxon>Blattidae</taxon>
        <taxon>Blattinae</taxon>
        <taxon>Periplaneta</taxon>
    </lineage>
</organism>
<dbReference type="Gene3D" id="3.30.420.10">
    <property type="entry name" value="Ribonuclease H-like superfamily/Ribonuclease H"/>
    <property type="match status" value="1"/>
</dbReference>
<reference evidence="1 2" key="1">
    <citation type="journal article" date="2022" name="Allergy">
        <title>Genome assembly and annotation of Periplaneta americana reveal a comprehensive cockroach allergen profile.</title>
        <authorList>
            <person name="Wang L."/>
            <person name="Xiong Q."/>
            <person name="Saelim N."/>
            <person name="Wang L."/>
            <person name="Nong W."/>
            <person name="Wan A.T."/>
            <person name="Shi M."/>
            <person name="Liu X."/>
            <person name="Cao Q."/>
            <person name="Hui J.H.L."/>
            <person name="Sookrung N."/>
            <person name="Leung T.F."/>
            <person name="Tungtrongchitr A."/>
            <person name="Tsui S.K.W."/>
        </authorList>
    </citation>
    <scope>NUCLEOTIDE SEQUENCE [LARGE SCALE GENOMIC DNA]</scope>
    <source>
        <strain evidence="1">PWHHKU_190912</strain>
    </source>
</reference>
<comment type="caution">
    <text evidence="1">The sequence shown here is derived from an EMBL/GenBank/DDBJ whole genome shotgun (WGS) entry which is preliminary data.</text>
</comment>
<dbReference type="PANTHER" id="PTHR46060">
    <property type="entry name" value="MARINER MOS1 TRANSPOSASE-LIKE PROTEIN"/>
    <property type="match status" value="1"/>
</dbReference>
<dbReference type="Proteomes" id="UP001148838">
    <property type="component" value="Unassembled WGS sequence"/>
</dbReference>